<dbReference type="PaxDb" id="67767-A0A0J7JVZ2"/>
<comment type="caution">
    <text evidence="3">The sequence shown here is derived from an EMBL/GenBank/DDBJ whole genome shotgun (WGS) entry which is preliminary data.</text>
</comment>
<accession>A0A0J7JVZ2</accession>
<keyword evidence="4" id="KW-1185">Reference proteome</keyword>
<organism evidence="3 4">
    <name type="scientific">Lasius niger</name>
    <name type="common">Black garden ant</name>
    <dbReference type="NCBI Taxonomy" id="67767"/>
    <lineage>
        <taxon>Eukaryota</taxon>
        <taxon>Metazoa</taxon>
        <taxon>Ecdysozoa</taxon>
        <taxon>Arthropoda</taxon>
        <taxon>Hexapoda</taxon>
        <taxon>Insecta</taxon>
        <taxon>Pterygota</taxon>
        <taxon>Neoptera</taxon>
        <taxon>Endopterygota</taxon>
        <taxon>Hymenoptera</taxon>
        <taxon>Apocrita</taxon>
        <taxon>Aculeata</taxon>
        <taxon>Formicoidea</taxon>
        <taxon>Formicidae</taxon>
        <taxon>Formicinae</taxon>
        <taxon>Lasius</taxon>
        <taxon>Lasius</taxon>
    </lineage>
</organism>
<reference evidence="3 4" key="1">
    <citation type="submission" date="2015-04" db="EMBL/GenBank/DDBJ databases">
        <title>Lasius niger genome sequencing.</title>
        <authorList>
            <person name="Konorov E.A."/>
            <person name="Nikitin M.A."/>
            <person name="Kirill M.V."/>
            <person name="Chang P."/>
        </authorList>
    </citation>
    <scope>NUCLEOTIDE SEQUENCE [LARGE SCALE GENOMIC DNA]</scope>
    <source>
        <tissue evidence="3">Whole</tissue>
    </source>
</reference>
<feature type="compositionally biased region" description="Basic and acidic residues" evidence="1">
    <location>
        <begin position="81"/>
        <end position="90"/>
    </location>
</feature>
<dbReference type="Pfam" id="PF25597">
    <property type="entry name" value="SH3_retrovirus"/>
    <property type="match status" value="1"/>
</dbReference>
<sequence>YILDKTPAKGKFDARAKEGVLVGYSEITKGYRVWVHSDNRVVTARDVKFHTELDSVCPSIEKVTLEDFIRNNSEDNEQEEPTVKEIEIKPSKSPQDLTSRTSKHAERLDDRALFALEAVEDHEKSTD</sequence>
<evidence type="ECO:0000259" key="2">
    <source>
        <dbReference type="Pfam" id="PF25597"/>
    </source>
</evidence>
<feature type="domain" description="Retroviral polymerase SH3-like" evidence="2">
    <location>
        <begin position="6"/>
        <end position="52"/>
    </location>
</feature>
<dbReference type="EMBL" id="LBMM01029439">
    <property type="protein sequence ID" value="KMQ82006.1"/>
    <property type="molecule type" value="Genomic_DNA"/>
</dbReference>
<dbReference type="AlphaFoldDB" id="A0A0J7JVZ2"/>
<dbReference type="OrthoDB" id="8051712at2759"/>
<feature type="region of interest" description="Disordered" evidence="1">
    <location>
        <begin position="71"/>
        <end position="108"/>
    </location>
</feature>
<evidence type="ECO:0000313" key="4">
    <source>
        <dbReference type="Proteomes" id="UP000036403"/>
    </source>
</evidence>
<feature type="non-terminal residue" evidence="3">
    <location>
        <position position="1"/>
    </location>
</feature>
<evidence type="ECO:0000313" key="3">
    <source>
        <dbReference type="EMBL" id="KMQ82006.1"/>
    </source>
</evidence>
<protein>
    <submittedName>
        <fullName evidence="3">Copia protein</fullName>
    </submittedName>
</protein>
<gene>
    <name evidence="3" type="ORF">RF55_24506</name>
</gene>
<proteinExistence type="predicted"/>
<evidence type="ECO:0000256" key="1">
    <source>
        <dbReference type="SAM" id="MobiDB-lite"/>
    </source>
</evidence>
<dbReference type="InterPro" id="IPR057670">
    <property type="entry name" value="SH3_retrovirus"/>
</dbReference>
<dbReference type="Proteomes" id="UP000036403">
    <property type="component" value="Unassembled WGS sequence"/>
</dbReference>
<name>A0A0J7JVZ2_LASNI</name>